<evidence type="ECO:0000313" key="2">
    <source>
        <dbReference type="Proteomes" id="UP000054549"/>
    </source>
</evidence>
<gene>
    <name evidence="1" type="ORF">M378DRAFT_159431</name>
</gene>
<dbReference type="OrthoDB" id="10516529at2759"/>
<protein>
    <submittedName>
        <fullName evidence="1">Uncharacterized protein</fullName>
    </submittedName>
</protein>
<dbReference type="AlphaFoldDB" id="A0A0C2XDS7"/>
<organism evidence="1 2">
    <name type="scientific">Amanita muscaria (strain Koide BX008)</name>
    <dbReference type="NCBI Taxonomy" id="946122"/>
    <lineage>
        <taxon>Eukaryota</taxon>
        <taxon>Fungi</taxon>
        <taxon>Dikarya</taxon>
        <taxon>Basidiomycota</taxon>
        <taxon>Agaricomycotina</taxon>
        <taxon>Agaricomycetes</taxon>
        <taxon>Agaricomycetidae</taxon>
        <taxon>Agaricales</taxon>
        <taxon>Pluteineae</taxon>
        <taxon>Amanitaceae</taxon>
        <taxon>Amanita</taxon>
    </lineage>
</organism>
<dbReference type="Proteomes" id="UP000054549">
    <property type="component" value="Unassembled WGS sequence"/>
</dbReference>
<name>A0A0C2XDS7_AMAMK</name>
<dbReference type="EMBL" id="KN818231">
    <property type="protein sequence ID" value="KIL67616.1"/>
    <property type="molecule type" value="Genomic_DNA"/>
</dbReference>
<proteinExistence type="predicted"/>
<keyword evidence="2" id="KW-1185">Reference proteome</keyword>
<dbReference type="HOGENOM" id="CLU_2849185_0_0_1"/>
<accession>A0A0C2XDS7</accession>
<evidence type="ECO:0000313" key="1">
    <source>
        <dbReference type="EMBL" id="KIL67616.1"/>
    </source>
</evidence>
<reference evidence="1 2" key="1">
    <citation type="submission" date="2014-04" db="EMBL/GenBank/DDBJ databases">
        <title>Evolutionary Origins and Diversification of the Mycorrhizal Mutualists.</title>
        <authorList>
            <consortium name="DOE Joint Genome Institute"/>
            <consortium name="Mycorrhizal Genomics Consortium"/>
            <person name="Kohler A."/>
            <person name="Kuo A."/>
            <person name="Nagy L.G."/>
            <person name="Floudas D."/>
            <person name="Copeland A."/>
            <person name="Barry K.W."/>
            <person name="Cichocki N."/>
            <person name="Veneault-Fourrey C."/>
            <person name="LaButti K."/>
            <person name="Lindquist E.A."/>
            <person name="Lipzen A."/>
            <person name="Lundell T."/>
            <person name="Morin E."/>
            <person name="Murat C."/>
            <person name="Riley R."/>
            <person name="Ohm R."/>
            <person name="Sun H."/>
            <person name="Tunlid A."/>
            <person name="Henrissat B."/>
            <person name="Grigoriev I.V."/>
            <person name="Hibbett D.S."/>
            <person name="Martin F."/>
        </authorList>
    </citation>
    <scope>NUCLEOTIDE SEQUENCE [LARGE SCALE GENOMIC DNA]</scope>
    <source>
        <strain evidence="1 2">Koide BX008</strain>
    </source>
</reference>
<dbReference type="InParanoid" id="A0A0C2XDS7"/>
<sequence>MPIEETYFCTFSSAVSLQLAPSTWQAFHDAEARVAPRMSAITFAFSASLRLPDEAPPAFVAASGN</sequence>